<evidence type="ECO:0000259" key="2">
    <source>
        <dbReference type="PROSITE" id="PS50003"/>
    </source>
</evidence>
<dbReference type="InterPro" id="IPR001849">
    <property type="entry name" value="PH_domain"/>
</dbReference>
<feature type="compositionally biased region" description="Low complexity" evidence="1">
    <location>
        <begin position="466"/>
        <end position="477"/>
    </location>
</feature>
<dbReference type="AlphaFoldDB" id="A0A2R6S386"/>
<protein>
    <recommendedName>
        <fullName evidence="2">PH domain-containing protein</fullName>
    </recommendedName>
</protein>
<organism evidence="3 4">
    <name type="scientific">Hermanssonia centrifuga</name>
    <dbReference type="NCBI Taxonomy" id="98765"/>
    <lineage>
        <taxon>Eukaryota</taxon>
        <taxon>Fungi</taxon>
        <taxon>Dikarya</taxon>
        <taxon>Basidiomycota</taxon>
        <taxon>Agaricomycotina</taxon>
        <taxon>Agaricomycetes</taxon>
        <taxon>Polyporales</taxon>
        <taxon>Meruliaceae</taxon>
        <taxon>Hermanssonia</taxon>
    </lineage>
</organism>
<dbReference type="CDD" id="cd13255">
    <property type="entry name" value="PH_TAAP2-like"/>
    <property type="match status" value="1"/>
</dbReference>
<dbReference type="PANTHER" id="PTHR14336:SF8">
    <property type="entry name" value="PROTEIN OPY1"/>
    <property type="match status" value="1"/>
</dbReference>
<dbReference type="SMART" id="SM00233">
    <property type="entry name" value="PH"/>
    <property type="match status" value="2"/>
</dbReference>
<evidence type="ECO:0000313" key="3">
    <source>
        <dbReference type="EMBL" id="PSS36744.1"/>
    </source>
</evidence>
<dbReference type="FunFam" id="2.30.29.30:FF:000286">
    <property type="entry name" value="PH-protein kinase domain containing protein"/>
    <property type="match status" value="1"/>
</dbReference>
<gene>
    <name evidence="3" type="ORF">PHLCEN_2v1375</name>
</gene>
<name>A0A2R6S386_9APHY</name>
<keyword evidence="4" id="KW-1185">Reference proteome</keyword>
<reference evidence="3 4" key="1">
    <citation type="submission" date="2018-02" db="EMBL/GenBank/DDBJ databases">
        <title>Genome sequence of the basidiomycete white-rot fungus Phlebia centrifuga.</title>
        <authorList>
            <person name="Granchi Z."/>
            <person name="Peng M."/>
            <person name="de Vries R.P."/>
            <person name="Hilden K."/>
            <person name="Makela M.R."/>
            <person name="Grigoriev I."/>
            <person name="Riley R."/>
        </authorList>
    </citation>
    <scope>NUCLEOTIDE SEQUENCE [LARGE SCALE GENOMIC DNA]</scope>
    <source>
        <strain evidence="3 4">FBCC195</strain>
    </source>
</reference>
<evidence type="ECO:0000313" key="4">
    <source>
        <dbReference type="Proteomes" id="UP000186601"/>
    </source>
</evidence>
<feature type="region of interest" description="Disordered" evidence="1">
    <location>
        <begin position="523"/>
        <end position="546"/>
    </location>
</feature>
<feature type="region of interest" description="Disordered" evidence="1">
    <location>
        <begin position="83"/>
        <end position="117"/>
    </location>
</feature>
<proteinExistence type="predicted"/>
<dbReference type="OrthoDB" id="2157866at2759"/>
<feature type="compositionally biased region" description="Gly residues" evidence="1">
    <location>
        <begin position="484"/>
        <end position="493"/>
    </location>
</feature>
<feature type="region of interest" description="Disordered" evidence="1">
    <location>
        <begin position="466"/>
        <end position="510"/>
    </location>
</feature>
<feature type="region of interest" description="Disordered" evidence="1">
    <location>
        <begin position="235"/>
        <end position="309"/>
    </location>
</feature>
<comment type="caution">
    <text evidence="3">The sequence shown here is derived from an EMBL/GenBank/DDBJ whole genome shotgun (WGS) entry which is preliminary data.</text>
</comment>
<evidence type="ECO:0000256" key="1">
    <source>
        <dbReference type="SAM" id="MobiDB-lite"/>
    </source>
</evidence>
<feature type="compositionally biased region" description="Polar residues" evidence="1">
    <location>
        <begin position="17"/>
        <end position="62"/>
    </location>
</feature>
<feature type="compositionally biased region" description="Acidic residues" evidence="1">
    <location>
        <begin position="104"/>
        <end position="114"/>
    </location>
</feature>
<feature type="domain" description="PH" evidence="2">
    <location>
        <begin position="314"/>
        <end position="435"/>
    </location>
</feature>
<dbReference type="Gene3D" id="2.30.29.30">
    <property type="entry name" value="Pleckstrin-homology domain (PH domain)/Phosphotyrosine-binding domain (PTB)"/>
    <property type="match status" value="2"/>
</dbReference>
<dbReference type="STRING" id="98765.A0A2R6S386"/>
<dbReference type="PANTHER" id="PTHR14336">
    <property type="entry name" value="TANDEM PH DOMAIN CONTAINING PROTEIN"/>
    <property type="match status" value="1"/>
</dbReference>
<feature type="compositionally biased region" description="Polar residues" evidence="1">
    <location>
        <begin position="528"/>
        <end position="537"/>
    </location>
</feature>
<sequence length="546" mass="57759">MSSATSTRSAPPPSHQEWPNQTSRSTSYPESQALANTPSPRIQKPVLSTQPVSGTESDTDSVFSPEVISPSALSNASIAGIHAVGSSSQPPLSSIAERRSGSGEESEEDEEDEEGGWRAQTFEQARGSHDETVLMTGYLWKKGERRKTWKKRWFVLRPAHLAFYKTSAEYKLLRLLDLSEIHSCTPVQLKKHANTFGLVSPTRTFYLQAESAQEVSGWVKAITDARTVLLATSTQNSATSPIPIPPSNSGTRHSYHAATSPSLSHSPYNHHLTSSESEDASPSVVRSPSMTMAPSASETMASPSKQPNPIDTSKVILAGYLMKCGSRRHIWHNRWFVLSGDKLVYSRSHMDTKPHRSIPLTQILDALEYDLPAHRHNAISPPISPPQQSNGGDDLGDAAGKHTFKIVTTKRTLLLCAPSEEEEIKWLSAVRALIARRSGAGVVPGDSAAVPSPAAGVLVGSGSRTAASASVPAPSASNEPHVGGSSGNPGTLGGASASIGATTGGGRRRDSIARRLSLSGGGGFMGGNTISSNTTAVSAGPQEAGI</sequence>
<dbReference type="PROSITE" id="PS50003">
    <property type="entry name" value="PH_DOMAIN"/>
    <property type="match status" value="2"/>
</dbReference>
<dbReference type="SUPFAM" id="SSF50729">
    <property type="entry name" value="PH domain-like"/>
    <property type="match status" value="2"/>
</dbReference>
<accession>A0A2R6S386</accession>
<feature type="domain" description="PH" evidence="2">
    <location>
        <begin position="132"/>
        <end position="227"/>
    </location>
</feature>
<feature type="compositionally biased region" description="Polar residues" evidence="1">
    <location>
        <begin position="284"/>
        <end position="309"/>
    </location>
</feature>
<dbReference type="InterPro" id="IPR051707">
    <property type="entry name" value="PI-Interact_SigTrans_Reg"/>
</dbReference>
<dbReference type="InterPro" id="IPR011993">
    <property type="entry name" value="PH-like_dom_sf"/>
</dbReference>
<dbReference type="EMBL" id="MLYV02000108">
    <property type="protein sequence ID" value="PSS36744.1"/>
    <property type="molecule type" value="Genomic_DNA"/>
</dbReference>
<feature type="compositionally biased region" description="Polar residues" evidence="1">
    <location>
        <begin position="247"/>
        <end position="275"/>
    </location>
</feature>
<dbReference type="Proteomes" id="UP000186601">
    <property type="component" value="Unassembled WGS sequence"/>
</dbReference>
<feature type="region of interest" description="Disordered" evidence="1">
    <location>
        <begin position="1"/>
        <end position="66"/>
    </location>
</feature>
<dbReference type="Pfam" id="PF00169">
    <property type="entry name" value="PH"/>
    <property type="match status" value="2"/>
</dbReference>